<dbReference type="InterPro" id="IPR051112">
    <property type="entry name" value="CWC26_splicing_factor"/>
</dbReference>
<accession>A0A0F4GYR5</accession>
<feature type="region of interest" description="Disordered" evidence="2">
    <location>
        <begin position="12"/>
        <end position="65"/>
    </location>
</feature>
<dbReference type="GO" id="GO:0000398">
    <property type="term" value="P:mRNA splicing, via spliceosome"/>
    <property type="evidence" value="ECO:0007669"/>
    <property type="project" value="TreeGrafter"/>
</dbReference>
<sequence>MPLADYLAQHYLSASGPAPAKKRKRKTPKDTSSGGLTIADDDVDTWTQPKATNDSDDDEDTPTIVGGLTIPAAKAKKAKWITVGTSAPKDAEQAAADAILASAAKEVEARAQQDDDAPAVVGGENNTSAAPAMASGAAAGLQSAAQVSAAVKRKQDAEMAAMKDAGLDMGGLAQQTIYRDASGRRINVAAKKAEVEDKAAEAERKRREEEEGAKGDVQRRLAEERRVELREAKGMKVARGVDDEVMNEELKGRSRWGDVMAGMLTEKSQVGSKVKGGKARKGKEYAGAFEPNRYGIRPGWRWDGVDRGNGFERKWFAARNRKKDREALEYAWQMDE</sequence>
<dbReference type="AlphaFoldDB" id="A0A0F4GYR5"/>
<evidence type="ECO:0000313" key="4">
    <source>
        <dbReference type="Proteomes" id="UP000033647"/>
    </source>
</evidence>
<feature type="compositionally biased region" description="Low complexity" evidence="2">
    <location>
        <begin position="128"/>
        <end position="150"/>
    </location>
</feature>
<dbReference type="GO" id="GO:0070274">
    <property type="term" value="C:RES complex"/>
    <property type="evidence" value="ECO:0007669"/>
    <property type="project" value="TreeGrafter"/>
</dbReference>
<protein>
    <submittedName>
        <fullName evidence="3">Pre-mRNA-splicing factor cwc26 like protein</fullName>
    </submittedName>
</protein>
<evidence type="ECO:0000313" key="3">
    <source>
        <dbReference type="EMBL" id="KJY01356.1"/>
    </source>
</evidence>
<evidence type="ECO:0000256" key="1">
    <source>
        <dbReference type="ARBA" id="ARBA00011069"/>
    </source>
</evidence>
<feature type="region of interest" description="Disordered" evidence="2">
    <location>
        <begin position="107"/>
        <end position="154"/>
    </location>
</feature>
<reference evidence="3 4" key="1">
    <citation type="submission" date="2015-03" db="EMBL/GenBank/DDBJ databases">
        <title>RNA-seq based gene annotation and comparative genomics of four Zymoseptoria species reveal species-specific pathogenicity related genes and transposable element activity.</title>
        <authorList>
            <person name="Grandaubert J."/>
            <person name="Bhattacharyya A."/>
            <person name="Stukenbrock E.H."/>
        </authorList>
    </citation>
    <scope>NUCLEOTIDE SEQUENCE [LARGE SCALE GENOMIC DNA]</scope>
    <source>
        <strain evidence="3 4">Zb18110</strain>
    </source>
</reference>
<dbReference type="Pfam" id="PF09736">
    <property type="entry name" value="Bud13"/>
    <property type="match status" value="1"/>
</dbReference>
<dbReference type="STRING" id="1047168.A0A0F4GYR5"/>
<organism evidence="3 4">
    <name type="scientific">Zymoseptoria brevis</name>
    <dbReference type="NCBI Taxonomy" id="1047168"/>
    <lineage>
        <taxon>Eukaryota</taxon>
        <taxon>Fungi</taxon>
        <taxon>Dikarya</taxon>
        <taxon>Ascomycota</taxon>
        <taxon>Pezizomycotina</taxon>
        <taxon>Dothideomycetes</taxon>
        <taxon>Dothideomycetidae</taxon>
        <taxon>Mycosphaerellales</taxon>
        <taxon>Mycosphaerellaceae</taxon>
        <taxon>Zymoseptoria</taxon>
    </lineage>
</organism>
<keyword evidence="4" id="KW-1185">Reference proteome</keyword>
<gene>
    <name evidence="3" type="ORF">TI39_contig295g00004</name>
</gene>
<dbReference type="PANTHER" id="PTHR31809">
    <property type="entry name" value="BUD13 HOMOLOG"/>
    <property type="match status" value="1"/>
</dbReference>
<feature type="region of interest" description="Disordered" evidence="2">
    <location>
        <begin position="192"/>
        <end position="220"/>
    </location>
</feature>
<dbReference type="GO" id="GO:0005684">
    <property type="term" value="C:U2-type spliceosomal complex"/>
    <property type="evidence" value="ECO:0007669"/>
    <property type="project" value="TreeGrafter"/>
</dbReference>
<name>A0A0F4GYR5_9PEZI</name>
<dbReference type="InterPro" id="IPR018609">
    <property type="entry name" value="Bud13"/>
</dbReference>
<dbReference type="GO" id="GO:0003723">
    <property type="term" value="F:RNA binding"/>
    <property type="evidence" value="ECO:0007669"/>
    <property type="project" value="TreeGrafter"/>
</dbReference>
<comment type="similarity">
    <text evidence="1">Belongs to the CWC26 family.</text>
</comment>
<proteinExistence type="inferred from homology"/>
<dbReference type="OrthoDB" id="6022at2759"/>
<dbReference type="Proteomes" id="UP000033647">
    <property type="component" value="Unassembled WGS sequence"/>
</dbReference>
<comment type="caution">
    <text evidence="3">The sequence shown here is derived from an EMBL/GenBank/DDBJ whole genome shotgun (WGS) entry which is preliminary data.</text>
</comment>
<dbReference type="EMBL" id="LAFY01000287">
    <property type="protein sequence ID" value="KJY01356.1"/>
    <property type="molecule type" value="Genomic_DNA"/>
</dbReference>
<evidence type="ECO:0000256" key="2">
    <source>
        <dbReference type="SAM" id="MobiDB-lite"/>
    </source>
</evidence>
<dbReference type="PANTHER" id="PTHR31809:SF0">
    <property type="entry name" value="BUD13 HOMOLOG"/>
    <property type="match status" value="1"/>
</dbReference>